<dbReference type="InterPro" id="IPR036217">
    <property type="entry name" value="MethylDNA_cys_MeTrfase_DNAb"/>
</dbReference>
<dbReference type="InterPro" id="IPR036388">
    <property type="entry name" value="WH-like_DNA-bd_sf"/>
</dbReference>
<dbReference type="Gene3D" id="1.10.10.10">
    <property type="entry name" value="Winged helix-like DNA-binding domain superfamily/Winged helix DNA-binding domain"/>
    <property type="match status" value="1"/>
</dbReference>
<dbReference type="eggNOG" id="COG3695">
    <property type="taxonomic scope" value="Bacteria"/>
</dbReference>
<dbReference type="EMBL" id="CP001108">
    <property type="protein sequence ID" value="ACF47231.1"/>
    <property type="molecule type" value="Genomic_DNA"/>
</dbReference>
<dbReference type="GO" id="GO:0006281">
    <property type="term" value="P:DNA repair"/>
    <property type="evidence" value="ECO:0007669"/>
    <property type="project" value="InterPro"/>
</dbReference>
<evidence type="ECO:0000313" key="4">
    <source>
        <dbReference type="Proteomes" id="UP000002725"/>
    </source>
</evidence>
<evidence type="ECO:0000256" key="1">
    <source>
        <dbReference type="ARBA" id="ARBA00022763"/>
    </source>
</evidence>
<dbReference type="RefSeq" id="WP_012506761.1">
    <property type="nucleotide sequence ID" value="NC_011059.1"/>
</dbReference>
<dbReference type="HOGENOM" id="CLU_000445_52_5_10"/>
<evidence type="ECO:0000313" key="3">
    <source>
        <dbReference type="EMBL" id="ACF47231.1"/>
    </source>
</evidence>
<dbReference type="Proteomes" id="UP000002725">
    <property type="component" value="Chromosome"/>
</dbReference>
<name>B4S6C9_PROA2</name>
<sequence length="106" mass="11726">MQQTPDFFQQVYTLVSCIPPGKVSTYGIIAEKLSIRGAARMVGWALSAADLEHVPAHRVVNRYGALTGKMHFLTPETMRDMLEAEGVAFLDDGTVDLERHLFGFEG</sequence>
<feature type="domain" description="Methylated-DNA-[protein]-cysteine S-methyltransferase DNA binding" evidence="2">
    <location>
        <begin position="6"/>
        <end position="87"/>
    </location>
</feature>
<accession>B4S6C9</accession>
<dbReference type="CDD" id="cd06445">
    <property type="entry name" value="ATase"/>
    <property type="match status" value="1"/>
</dbReference>
<dbReference type="AlphaFoldDB" id="B4S6C9"/>
<organism evidence="3 4">
    <name type="scientific">Prosthecochloris aestuarii (strain DSM 271 / SK 413)</name>
    <dbReference type="NCBI Taxonomy" id="290512"/>
    <lineage>
        <taxon>Bacteria</taxon>
        <taxon>Pseudomonadati</taxon>
        <taxon>Chlorobiota</taxon>
        <taxon>Chlorobiia</taxon>
        <taxon>Chlorobiales</taxon>
        <taxon>Chlorobiaceae</taxon>
        <taxon>Prosthecochloris</taxon>
    </lineage>
</organism>
<keyword evidence="4" id="KW-1185">Reference proteome</keyword>
<gene>
    <name evidence="3" type="ordered locus">Paes_2229</name>
</gene>
<dbReference type="GO" id="GO:0032259">
    <property type="term" value="P:methylation"/>
    <property type="evidence" value="ECO:0007669"/>
    <property type="project" value="UniProtKB-KW"/>
</dbReference>
<dbReference type="PANTHER" id="PTHR42942">
    <property type="entry name" value="6-O-METHYLGUANINE DNA METHYLTRANSFERASE"/>
    <property type="match status" value="1"/>
</dbReference>
<dbReference type="InterPro" id="IPR052520">
    <property type="entry name" value="ATL_DNA_repair"/>
</dbReference>
<dbReference type="GO" id="GO:0008168">
    <property type="term" value="F:methyltransferase activity"/>
    <property type="evidence" value="ECO:0007669"/>
    <property type="project" value="UniProtKB-KW"/>
</dbReference>
<dbReference type="PANTHER" id="PTHR42942:SF1">
    <property type="entry name" value="ALKYLTRANSFERASE-LIKE PROTEIN 1"/>
    <property type="match status" value="1"/>
</dbReference>
<keyword evidence="1" id="KW-0227">DNA damage</keyword>
<evidence type="ECO:0000259" key="2">
    <source>
        <dbReference type="Pfam" id="PF01035"/>
    </source>
</evidence>
<dbReference type="STRING" id="290512.Paes_2229"/>
<dbReference type="Pfam" id="PF01035">
    <property type="entry name" value="DNA_binding_1"/>
    <property type="match status" value="1"/>
</dbReference>
<dbReference type="KEGG" id="paa:Paes_2229"/>
<protein>
    <submittedName>
        <fullName evidence="3">Methylated-DNA-(Protein)-cysteine S-methyltransferase DNA binding</fullName>
    </submittedName>
</protein>
<dbReference type="SUPFAM" id="SSF46767">
    <property type="entry name" value="Methylated DNA-protein cysteine methyltransferase, C-terminal domain"/>
    <property type="match status" value="1"/>
</dbReference>
<proteinExistence type="predicted"/>
<dbReference type="InterPro" id="IPR014048">
    <property type="entry name" value="MethylDNA_cys_MeTrfase_DNA-bd"/>
</dbReference>
<reference evidence="3" key="1">
    <citation type="submission" date="2008-06" db="EMBL/GenBank/DDBJ databases">
        <title>Complete sequence of chromosome of Prosthecochloris aestuarii DSM 271.</title>
        <authorList>
            <consortium name="US DOE Joint Genome Institute"/>
            <person name="Lucas S."/>
            <person name="Copeland A."/>
            <person name="Lapidus A."/>
            <person name="Glavina del Rio T."/>
            <person name="Dalin E."/>
            <person name="Tice H."/>
            <person name="Bruce D."/>
            <person name="Goodwin L."/>
            <person name="Pitluck S."/>
            <person name="Schmutz J."/>
            <person name="Larimer F."/>
            <person name="Land M."/>
            <person name="Hauser L."/>
            <person name="Kyrpides N."/>
            <person name="Anderson I."/>
            <person name="Liu Z."/>
            <person name="Li T."/>
            <person name="Zhao F."/>
            <person name="Overmann J."/>
            <person name="Bryant D.A."/>
            <person name="Richardson P."/>
        </authorList>
    </citation>
    <scope>NUCLEOTIDE SEQUENCE [LARGE SCALE GENOMIC DNA]</scope>
    <source>
        <strain evidence="3">DSM 271</strain>
    </source>
</reference>